<keyword evidence="1" id="KW-1133">Transmembrane helix</keyword>
<feature type="transmembrane region" description="Helical" evidence="1">
    <location>
        <begin position="47"/>
        <end position="63"/>
    </location>
</feature>
<proteinExistence type="predicted"/>
<dbReference type="AlphaFoldDB" id="A0A512PAW1"/>
<feature type="transmembrane region" description="Helical" evidence="1">
    <location>
        <begin position="237"/>
        <end position="259"/>
    </location>
</feature>
<keyword evidence="1" id="KW-0812">Transmembrane</keyword>
<sequence>MAPRASAGSRRLVLLVPAGLALLAGMDAALMLLGLPAPVRVDRLPQVHGMLMVLGFVGTLIALERAVALGRGPAFAAPALLGAGGLLLLTPLPVAVGQLTQLAGTLAFAGLYVAIWRRQQAAPVAVQALGAVLAVGASALWLAGVAVPGLAPFLVGFLVLTIAGERLELLRVGFPPAHAEPVVVAASLALAGAVLLALLWPSVGYPVLGACLLALVTALVRYDVARRTVRAAGLPRFSALAMLAGYGWLAVAGGTWLVAGPVPDGPAYDAVLHAVFLGFVLSMVMAHAPVILPAVLRRPLPYRSAMLVPLAALHVTLALRVLVGDAHGSALAVQVGGVGNILAVLGFLALAVHGTVRGLARPGTGASTAADTAAATATGRTQVSA</sequence>
<accession>A0A512PAW1</accession>
<dbReference type="RefSeq" id="WP_223203509.1">
    <property type="nucleotide sequence ID" value="NZ_BAABBJ010000009.1"/>
</dbReference>
<feature type="transmembrane region" description="Helical" evidence="1">
    <location>
        <begin position="75"/>
        <end position="93"/>
    </location>
</feature>
<feature type="transmembrane region" description="Helical" evidence="1">
    <location>
        <begin position="12"/>
        <end position="35"/>
    </location>
</feature>
<keyword evidence="1" id="KW-0472">Membrane</keyword>
<keyword evidence="3" id="KW-1185">Reference proteome</keyword>
<feature type="transmembrane region" description="Helical" evidence="1">
    <location>
        <begin position="271"/>
        <end position="292"/>
    </location>
</feature>
<feature type="transmembrane region" description="Helical" evidence="1">
    <location>
        <begin position="99"/>
        <end position="117"/>
    </location>
</feature>
<gene>
    <name evidence="2" type="ORF">CSO01_10650</name>
</gene>
<feature type="transmembrane region" description="Helical" evidence="1">
    <location>
        <begin position="124"/>
        <end position="144"/>
    </location>
</feature>
<comment type="caution">
    <text evidence="2">The sequence shown here is derived from an EMBL/GenBank/DDBJ whole genome shotgun (WGS) entry which is preliminary data.</text>
</comment>
<name>A0A512PAW1_9CELL</name>
<dbReference type="EMBL" id="BKAL01000003">
    <property type="protein sequence ID" value="GEP68350.1"/>
    <property type="molecule type" value="Genomic_DNA"/>
</dbReference>
<evidence type="ECO:0000313" key="3">
    <source>
        <dbReference type="Proteomes" id="UP000321798"/>
    </source>
</evidence>
<evidence type="ECO:0000256" key="1">
    <source>
        <dbReference type="SAM" id="Phobius"/>
    </source>
</evidence>
<organism evidence="2 3">
    <name type="scientific">Cellulomonas soli</name>
    <dbReference type="NCBI Taxonomy" id="931535"/>
    <lineage>
        <taxon>Bacteria</taxon>
        <taxon>Bacillati</taxon>
        <taxon>Actinomycetota</taxon>
        <taxon>Actinomycetes</taxon>
        <taxon>Micrococcales</taxon>
        <taxon>Cellulomonadaceae</taxon>
        <taxon>Cellulomonas</taxon>
    </lineage>
</organism>
<reference evidence="2 3" key="1">
    <citation type="submission" date="2019-07" db="EMBL/GenBank/DDBJ databases">
        <title>Whole genome shotgun sequence of Cellulomonas soli NBRC 109434.</title>
        <authorList>
            <person name="Hosoyama A."/>
            <person name="Uohara A."/>
            <person name="Ohji S."/>
            <person name="Ichikawa N."/>
        </authorList>
    </citation>
    <scope>NUCLEOTIDE SEQUENCE [LARGE SCALE GENOMIC DNA]</scope>
    <source>
        <strain evidence="2 3">NBRC 109434</strain>
    </source>
</reference>
<dbReference type="Proteomes" id="UP000321798">
    <property type="component" value="Unassembled WGS sequence"/>
</dbReference>
<evidence type="ECO:0000313" key="2">
    <source>
        <dbReference type="EMBL" id="GEP68350.1"/>
    </source>
</evidence>
<feature type="transmembrane region" description="Helical" evidence="1">
    <location>
        <begin position="329"/>
        <end position="352"/>
    </location>
</feature>
<feature type="transmembrane region" description="Helical" evidence="1">
    <location>
        <begin position="304"/>
        <end position="323"/>
    </location>
</feature>
<protein>
    <submittedName>
        <fullName evidence="2">Uncharacterized protein</fullName>
    </submittedName>
</protein>